<name>A0A6J6LS07_9ZZZZ</name>
<reference evidence="1" key="1">
    <citation type="submission" date="2020-05" db="EMBL/GenBank/DDBJ databases">
        <authorList>
            <person name="Chiriac C."/>
            <person name="Salcher M."/>
            <person name="Ghai R."/>
            <person name="Kavagutti S V."/>
        </authorList>
    </citation>
    <scope>NUCLEOTIDE SEQUENCE</scope>
</reference>
<gene>
    <name evidence="1" type="ORF">UFOPK2295_00417</name>
</gene>
<protein>
    <submittedName>
        <fullName evidence="1">Unannotated protein</fullName>
    </submittedName>
</protein>
<dbReference type="Gene3D" id="1.20.90.10">
    <property type="entry name" value="Phospholipase A2 domain"/>
    <property type="match status" value="1"/>
</dbReference>
<dbReference type="GO" id="GO:0004623">
    <property type="term" value="F:phospholipase A2 activity"/>
    <property type="evidence" value="ECO:0007669"/>
    <property type="project" value="InterPro"/>
</dbReference>
<dbReference type="InterPro" id="IPR036444">
    <property type="entry name" value="PLipase_A2_dom_sf"/>
</dbReference>
<dbReference type="InterPro" id="IPR015141">
    <property type="entry name" value="PLipase_A2_prok/fun"/>
</dbReference>
<proteinExistence type="predicted"/>
<dbReference type="Pfam" id="PF09056">
    <property type="entry name" value="Phospholip_A2_3"/>
    <property type="match status" value="1"/>
</dbReference>
<dbReference type="EMBL" id="CAEZWV010000005">
    <property type="protein sequence ID" value="CAB4664501.1"/>
    <property type="molecule type" value="Genomic_DNA"/>
</dbReference>
<dbReference type="AlphaFoldDB" id="A0A6J6LS07"/>
<dbReference type="GO" id="GO:0050482">
    <property type="term" value="P:arachidonate secretion"/>
    <property type="evidence" value="ECO:0007669"/>
    <property type="project" value="InterPro"/>
</dbReference>
<sequence length="144" mass="16369">MTVLCTLFATACLSVSASPIPPAHAVAESLVFKKSLTSFISSADNPKRDERLNWTTDGCSAPIIGSSGRTFNFYDACRRHDFAYRNFLRLDNGKWWNESFRARVDAVFKRDMTSDCVKRTAIDKRSCMAWVRIFYETVRAYSGK</sequence>
<organism evidence="1">
    <name type="scientific">freshwater metagenome</name>
    <dbReference type="NCBI Taxonomy" id="449393"/>
    <lineage>
        <taxon>unclassified sequences</taxon>
        <taxon>metagenomes</taxon>
        <taxon>ecological metagenomes</taxon>
    </lineage>
</organism>
<evidence type="ECO:0000313" key="1">
    <source>
        <dbReference type="EMBL" id="CAB4664501.1"/>
    </source>
</evidence>
<accession>A0A6J6LS07</accession>
<dbReference type="GO" id="GO:0006644">
    <property type="term" value="P:phospholipid metabolic process"/>
    <property type="evidence" value="ECO:0007669"/>
    <property type="project" value="InterPro"/>
</dbReference>
<dbReference type="SUPFAM" id="SSF48619">
    <property type="entry name" value="Phospholipase A2, PLA2"/>
    <property type="match status" value="1"/>
</dbReference>